<dbReference type="SMART" id="SM00799">
    <property type="entry name" value="DENN"/>
    <property type="match status" value="1"/>
</dbReference>
<feature type="region of interest" description="Disordered" evidence="1">
    <location>
        <begin position="962"/>
        <end position="983"/>
    </location>
</feature>
<dbReference type="Proteomes" id="UP001189429">
    <property type="component" value="Unassembled WGS sequence"/>
</dbReference>
<dbReference type="InterPro" id="IPR001194">
    <property type="entry name" value="cDENN_dom"/>
</dbReference>
<proteinExistence type="predicted"/>
<evidence type="ECO:0000256" key="1">
    <source>
        <dbReference type="SAM" id="MobiDB-lite"/>
    </source>
</evidence>
<dbReference type="PROSITE" id="PS50211">
    <property type="entry name" value="DENN"/>
    <property type="match status" value="1"/>
</dbReference>
<gene>
    <name evidence="3" type="ORF">PCOR1329_LOCUS33458</name>
</gene>
<evidence type="ECO:0000313" key="3">
    <source>
        <dbReference type="EMBL" id="CAK0837190.1"/>
    </source>
</evidence>
<dbReference type="InterPro" id="IPR043153">
    <property type="entry name" value="DENN_C"/>
</dbReference>
<feature type="region of interest" description="Disordered" evidence="1">
    <location>
        <begin position="799"/>
        <end position="840"/>
    </location>
</feature>
<dbReference type="PANTHER" id="PTHR12296">
    <property type="entry name" value="DENN DOMAIN-CONTAINING PROTEIN 4"/>
    <property type="match status" value="1"/>
</dbReference>
<comment type="caution">
    <text evidence="3">The sequence shown here is derived from an EMBL/GenBank/DDBJ whole genome shotgun (WGS) entry which is preliminary data.</text>
</comment>
<accession>A0ABN9SX85</accession>
<feature type="compositionally biased region" description="Low complexity" evidence="1">
    <location>
        <begin position="808"/>
        <end position="822"/>
    </location>
</feature>
<dbReference type="Gene3D" id="3.40.50.11500">
    <property type="match status" value="1"/>
</dbReference>
<dbReference type="PANTHER" id="PTHR12296:SF21">
    <property type="entry name" value="DENN DOMAIN-CONTAINING PROTEIN 3"/>
    <property type="match status" value="1"/>
</dbReference>
<dbReference type="InterPro" id="IPR051696">
    <property type="entry name" value="DENN_Domain_GEFs"/>
</dbReference>
<evidence type="ECO:0000313" key="4">
    <source>
        <dbReference type="Proteomes" id="UP001189429"/>
    </source>
</evidence>
<dbReference type="InterPro" id="IPR037516">
    <property type="entry name" value="Tripartite_DENN"/>
</dbReference>
<sequence>MSVLPYLDTFRRLLADVVSAARGSPAARGLVAQLFHAVPLPPDHTTQVVFYAGPRSVSLLDQSFARDFSFRPLLACLRIERVKKLLVLMLLERKVVLATQRMSRALLYAVCEVARALLFPLDWEHVYIPVLPPGDSWRRYLECPAPYVIGVVDRPDAICEDVKDNPDVYIFDLDNDRVLDSARGEPLPSSAPALEGPLQRLKDMFDWEQGHREYWDSFHLVQASPSRRAGDAAAAAPGPTRLARRLALGGAAAWSPEGDASHQAALGAHAGSYLSASTEPTEDSPGSAEEEEEVPRRRREGRFATAPAAAAARHSPYWSEDTEKNFRQKVSATFLEVFVKLLHAYPGYAVAAEAGTVAFDEEAFLAQAQPADVPLLRKLFRTNTWDNFIHLSPDHPRVRLFRQAIDLYGAWMQVPPSGRRPFDDELRLMVAKFYEPANTVAAPEHPGRPLGPLCYRSRQRGKSFAPIGSLGLALLEGPTAGTGPRPGLAVPAAALRHTQVPAAASQLFVEAVGPALAMLQEQPPWPLPLLAQLLRQLAVEPSGGLRCAPEATRAAASEEALSPDKLLALGESEEVVQMHAACFLPGVGDIRDSCPDCGCDGSLWDTIRASLAAAGPRGGLLGEQYAQPPCARCGRPWEPRFGFLSGAAGRTPGQGALPLLTVPECVGRIRESDGNQEEVAWCLRVFFGLRVEISVAGAAVGCATFEALCRAYARRSAASRAAAREGPVGGSALAAASADPRVQGEGAVAKNSFAMTLDGAATGPALGRAHDVELSDAADAAASDDDAASDAADAAEADLWLDQKARTPRTPGTPAGRGTPAGDLPNSESSGLNVPPAAAPSARLPAAPLEAAPVQTLPPTPTRLEEAFAGAAREVSAADADDRRSDDLAATDRTRLAEATCEGSLQDLMATARDRTQLMEAALLETTLRPPSTEAFWAPRAREGDEPPAEAALPPAARTRCGSAAAAGHLGRRWPAQGSGGRL</sequence>
<reference evidence="3" key="1">
    <citation type="submission" date="2023-10" db="EMBL/GenBank/DDBJ databases">
        <authorList>
            <person name="Chen Y."/>
            <person name="Shah S."/>
            <person name="Dougan E. K."/>
            <person name="Thang M."/>
            <person name="Chan C."/>
        </authorList>
    </citation>
    <scope>NUCLEOTIDE SEQUENCE [LARGE SCALE GENOMIC DNA]</scope>
</reference>
<dbReference type="EMBL" id="CAUYUJ010014091">
    <property type="protein sequence ID" value="CAK0837190.1"/>
    <property type="molecule type" value="Genomic_DNA"/>
</dbReference>
<name>A0ABN9SX85_9DINO</name>
<evidence type="ECO:0000259" key="2">
    <source>
        <dbReference type="PROSITE" id="PS50211"/>
    </source>
</evidence>
<keyword evidence="4" id="KW-1185">Reference proteome</keyword>
<feature type="domain" description="UDENN" evidence="2">
    <location>
        <begin position="1"/>
        <end position="400"/>
    </location>
</feature>
<protein>
    <recommendedName>
        <fullName evidence="2">UDENN domain-containing protein</fullName>
    </recommendedName>
</protein>
<dbReference type="Pfam" id="PF02141">
    <property type="entry name" value="DENN"/>
    <property type="match status" value="1"/>
</dbReference>
<feature type="non-terminal residue" evidence="3">
    <location>
        <position position="983"/>
    </location>
</feature>
<feature type="region of interest" description="Disordered" evidence="1">
    <location>
        <begin position="274"/>
        <end position="316"/>
    </location>
</feature>
<organism evidence="3 4">
    <name type="scientific">Prorocentrum cordatum</name>
    <dbReference type="NCBI Taxonomy" id="2364126"/>
    <lineage>
        <taxon>Eukaryota</taxon>
        <taxon>Sar</taxon>
        <taxon>Alveolata</taxon>
        <taxon>Dinophyceae</taxon>
        <taxon>Prorocentrales</taxon>
        <taxon>Prorocentraceae</taxon>
        <taxon>Prorocentrum</taxon>
    </lineage>
</organism>